<evidence type="ECO:0000313" key="2">
    <source>
        <dbReference type="EMBL" id="SVE28928.1"/>
    </source>
</evidence>
<feature type="compositionally biased region" description="Gly residues" evidence="1">
    <location>
        <begin position="1"/>
        <end position="10"/>
    </location>
</feature>
<dbReference type="EMBL" id="UINC01207019">
    <property type="protein sequence ID" value="SVE28928.1"/>
    <property type="molecule type" value="Genomic_DNA"/>
</dbReference>
<name>A0A383CBF0_9ZZZZ</name>
<evidence type="ECO:0008006" key="3">
    <source>
        <dbReference type="Google" id="ProtNLM"/>
    </source>
</evidence>
<accession>A0A383CBF0</accession>
<feature type="non-terminal residue" evidence="2">
    <location>
        <position position="40"/>
    </location>
</feature>
<gene>
    <name evidence="2" type="ORF">METZ01_LOCUS481782</name>
</gene>
<proteinExistence type="predicted"/>
<reference evidence="2" key="1">
    <citation type="submission" date="2018-05" db="EMBL/GenBank/DDBJ databases">
        <authorList>
            <person name="Lanie J.A."/>
            <person name="Ng W.-L."/>
            <person name="Kazmierczak K.M."/>
            <person name="Andrzejewski T.M."/>
            <person name="Davidsen T.M."/>
            <person name="Wayne K.J."/>
            <person name="Tettelin H."/>
            <person name="Glass J.I."/>
            <person name="Rusch D."/>
            <person name="Podicherti R."/>
            <person name="Tsui H.-C.T."/>
            <person name="Winkler M.E."/>
        </authorList>
    </citation>
    <scope>NUCLEOTIDE SEQUENCE</scope>
</reference>
<evidence type="ECO:0000256" key="1">
    <source>
        <dbReference type="SAM" id="MobiDB-lite"/>
    </source>
</evidence>
<organism evidence="2">
    <name type="scientific">marine metagenome</name>
    <dbReference type="NCBI Taxonomy" id="408172"/>
    <lineage>
        <taxon>unclassified sequences</taxon>
        <taxon>metagenomes</taxon>
        <taxon>ecological metagenomes</taxon>
    </lineage>
</organism>
<dbReference type="AlphaFoldDB" id="A0A383CBF0"/>
<feature type="region of interest" description="Disordered" evidence="1">
    <location>
        <begin position="1"/>
        <end position="31"/>
    </location>
</feature>
<sequence length="40" mass="3817">MAFGGGGGGTITAHVHDNTPSEGGPLDFGNVTIASMAQGS</sequence>
<protein>
    <recommendedName>
        <fullName evidence="3">CHRD domain-containing protein</fullName>
    </recommendedName>
</protein>